<evidence type="ECO:0000256" key="1">
    <source>
        <dbReference type="SAM" id="MobiDB-lite"/>
    </source>
</evidence>
<evidence type="ECO:0000313" key="4">
    <source>
        <dbReference type="Proteomes" id="UP000232323"/>
    </source>
</evidence>
<sequence length="308" mass="33290">MKWFSIVSAVGLLIALIVQLQGPYRGWISSRNTNNAKNSSMGQTPPATSSIKTRRMVQDLLQQEDVNKRANAAASVVFLARNDAQMLTQMRREGVLHALAALIIGFEIPTREKHMTMSKEETKDTIEAVTASLVALALLSAGDEVSQGILMKSGLLPKVLRLMKTELGGWLAASSQLLYSLSKGPAGRDEIQRAVDNNAQWLAILAVRLLEGGAAGNSTDAMISSCRLMALLVGRVGAPGHAFLESQDTTRLMLQVLGMHHGKNGSTSDVVGALLEPLDHMIKDDNTVLQKIGETGKYHDERRRLVGG</sequence>
<comment type="caution">
    <text evidence="3">The sequence shown here is derived from an EMBL/GenBank/DDBJ whole genome shotgun (WGS) entry which is preliminary data.</text>
</comment>
<dbReference type="AlphaFoldDB" id="A0A250XNE6"/>
<evidence type="ECO:0008006" key="5">
    <source>
        <dbReference type="Google" id="ProtNLM"/>
    </source>
</evidence>
<dbReference type="InterPro" id="IPR016024">
    <property type="entry name" value="ARM-type_fold"/>
</dbReference>
<dbReference type="SUPFAM" id="SSF48371">
    <property type="entry name" value="ARM repeat"/>
    <property type="match status" value="1"/>
</dbReference>
<evidence type="ECO:0000256" key="2">
    <source>
        <dbReference type="SAM" id="SignalP"/>
    </source>
</evidence>
<feature type="chain" id="PRO_5012242129" description="Wings apart-like protein C-terminal domain-containing protein" evidence="2">
    <location>
        <begin position="21"/>
        <end position="308"/>
    </location>
</feature>
<gene>
    <name evidence="3" type="ORF">CEUSTIGMA_g12032.t1</name>
</gene>
<feature type="region of interest" description="Disordered" evidence="1">
    <location>
        <begin position="32"/>
        <end position="51"/>
    </location>
</feature>
<proteinExistence type="predicted"/>
<protein>
    <recommendedName>
        <fullName evidence="5">Wings apart-like protein C-terminal domain-containing protein</fullName>
    </recommendedName>
</protein>
<dbReference type="Proteomes" id="UP000232323">
    <property type="component" value="Unassembled WGS sequence"/>
</dbReference>
<accession>A0A250XNE6</accession>
<dbReference type="EMBL" id="BEGY01000130">
    <property type="protein sequence ID" value="GAX84611.1"/>
    <property type="molecule type" value="Genomic_DNA"/>
</dbReference>
<keyword evidence="2" id="KW-0732">Signal</keyword>
<name>A0A250XNE6_9CHLO</name>
<evidence type="ECO:0000313" key="3">
    <source>
        <dbReference type="EMBL" id="GAX84611.1"/>
    </source>
</evidence>
<dbReference type="Gene3D" id="1.25.10.10">
    <property type="entry name" value="Leucine-rich Repeat Variant"/>
    <property type="match status" value="1"/>
</dbReference>
<dbReference type="InterPro" id="IPR011989">
    <property type="entry name" value="ARM-like"/>
</dbReference>
<feature type="signal peptide" evidence="2">
    <location>
        <begin position="1"/>
        <end position="20"/>
    </location>
</feature>
<reference evidence="3 4" key="1">
    <citation type="submission" date="2017-08" db="EMBL/GenBank/DDBJ databases">
        <title>Acidophilic green algal genome provides insights into adaptation to an acidic environment.</title>
        <authorList>
            <person name="Hirooka S."/>
            <person name="Hirose Y."/>
            <person name="Kanesaki Y."/>
            <person name="Higuchi S."/>
            <person name="Fujiwara T."/>
            <person name="Onuma R."/>
            <person name="Era A."/>
            <person name="Ohbayashi R."/>
            <person name="Uzuka A."/>
            <person name="Nozaki H."/>
            <person name="Yoshikawa H."/>
            <person name="Miyagishima S.Y."/>
        </authorList>
    </citation>
    <scope>NUCLEOTIDE SEQUENCE [LARGE SCALE GENOMIC DNA]</scope>
    <source>
        <strain evidence="3 4">NIES-2499</strain>
    </source>
</reference>
<keyword evidence="4" id="KW-1185">Reference proteome</keyword>
<organism evidence="3 4">
    <name type="scientific">Chlamydomonas eustigma</name>
    <dbReference type="NCBI Taxonomy" id="1157962"/>
    <lineage>
        <taxon>Eukaryota</taxon>
        <taxon>Viridiplantae</taxon>
        <taxon>Chlorophyta</taxon>
        <taxon>core chlorophytes</taxon>
        <taxon>Chlorophyceae</taxon>
        <taxon>CS clade</taxon>
        <taxon>Chlamydomonadales</taxon>
        <taxon>Chlamydomonadaceae</taxon>
        <taxon>Chlamydomonas</taxon>
    </lineage>
</organism>